<dbReference type="OrthoDB" id="26487at2759"/>
<accession>A0A9W7XSU5</accession>
<name>A0A9W7XSU5_9FUNG</name>
<dbReference type="Proteomes" id="UP001143981">
    <property type="component" value="Unassembled WGS sequence"/>
</dbReference>
<organism evidence="2 3">
    <name type="scientific">Coemansia biformis</name>
    <dbReference type="NCBI Taxonomy" id="1286918"/>
    <lineage>
        <taxon>Eukaryota</taxon>
        <taxon>Fungi</taxon>
        <taxon>Fungi incertae sedis</taxon>
        <taxon>Zoopagomycota</taxon>
        <taxon>Kickxellomycotina</taxon>
        <taxon>Kickxellomycetes</taxon>
        <taxon>Kickxellales</taxon>
        <taxon>Kickxellaceae</taxon>
        <taxon>Coemansia</taxon>
    </lineage>
</organism>
<dbReference type="InterPro" id="IPR029056">
    <property type="entry name" value="Ribokinase-like"/>
</dbReference>
<gene>
    <name evidence="2" type="ORF">LPJ61_006212</name>
</gene>
<feature type="domain" description="Carbohydrate kinase PfkB" evidence="1">
    <location>
        <begin position="9"/>
        <end position="151"/>
    </location>
</feature>
<dbReference type="AlphaFoldDB" id="A0A9W7XSU5"/>
<evidence type="ECO:0000313" key="2">
    <source>
        <dbReference type="EMBL" id="KAJ1720074.1"/>
    </source>
</evidence>
<dbReference type="SUPFAM" id="SSF53613">
    <property type="entry name" value="Ribokinase-like"/>
    <property type="match status" value="1"/>
</dbReference>
<keyword evidence="3" id="KW-1185">Reference proteome</keyword>
<dbReference type="EMBL" id="JANBOI010002744">
    <property type="protein sequence ID" value="KAJ1720074.1"/>
    <property type="molecule type" value="Genomic_DNA"/>
</dbReference>
<dbReference type="Pfam" id="PF00294">
    <property type="entry name" value="PfkB"/>
    <property type="match status" value="1"/>
</dbReference>
<proteinExistence type="predicted"/>
<protein>
    <recommendedName>
        <fullName evidence="1">Carbohydrate kinase PfkB domain-containing protein</fullName>
    </recommendedName>
</protein>
<comment type="caution">
    <text evidence="2">The sequence shown here is derived from an EMBL/GenBank/DDBJ whole genome shotgun (WGS) entry which is preliminary data.</text>
</comment>
<evidence type="ECO:0000313" key="3">
    <source>
        <dbReference type="Proteomes" id="UP001143981"/>
    </source>
</evidence>
<dbReference type="InterPro" id="IPR011611">
    <property type="entry name" value="PfkB_dom"/>
</dbReference>
<evidence type="ECO:0000259" key="1">
    <source>
        <dbReference type="Pfam" id="PF00294"/>
    </source>
</evidence>
<reference evidence="2" key="1">
    <citation type="submission" date="2022-07" db="EMBL/GenBank/DDBJ databases">
        <title>Phylogenomic reconstructions and comparative analyses of Kickxellomycotina fungi.</title>
        <authorList>
            <person name="Reynolds N.K."/>
            <person name="Stajich J.E."/>
            <person name="Barry K."/>
            <person name="Grigoriev I.V."/>
            <person name="Crous P."/>
            <person name="Smith M.E."/>
        </authorList>
    </citation>
    <scope>NUCLEOTIDE SEQUENCE</scope>
    <source>
        <strain evidence="2">BCRC 34381</strain>
    </source>
</reference>
<dbReference type="Gene3D" id="3.40.1190.20">
    <property type="match status" value="1"/>
</dbReference>
<sequence length="176" mass="17675">DVQPVLATGCIDILKVNSSEALAILASQDSRGDGCQTGDDAQPAALARPADFARVAATLAARFSIGIVAVTNGPATAYLADGRTKQCFAFGIPDLLASTALGAGKYAKPALLNPLGAGDTCSAVMLGHLLSGASAVDAFAAGLAAASASCLVAAPNCIFDLGVMRRIRDRITVTKL</sequence>
<feature type="non-terminal residue" evidence="2">
    <location>
        <position position="1"/>
    </location>
</feature>